<dbReference type="Proteomes" id="UP000662914">
    <property type="component" value="Chromosome"/>
</dbReference>
<dbReference type="InterPro" id="IPR013424">
    <property type="entry name" value="Ice-binding_C"/>
</dbReference>
<dbReference type="Pfam" id="PF07589">
    <property type="entry name" value="PEP-CTERM"/>
    <property type="match status" value="1"/>
</dbReference>
<evidence type="ECO:0000256" key="1">
    <source>
        <dbReference type="SAM" id="SignalP"/>
    </source>
</evidence>
<feature type="domain" description="Ice-binding protein C-terminal" evidence="2">
    <location>
        <begin position="261"/>
        <end position="285"/>
    </location>
</feature>
<accession>A0A809R4W7</accession>
<dbReference type="NCBIfam" id="TIGR02595">
    <property type="entry name" value="PEP_CTERM"/>
    <property type="match status" value="1"/>
</dbReference>
<keyword evidence="1" id="KW-0732">Signal</keyword>
<gene>
    <name evidence="3" type="ORF">DSYM_24470</name>
</gene>
<feature type="chain" id="PRO_5035315433" description="Ice-binding protein C-terminal domain-containing protein" evidence="1">
    <location>
        <begin position="25"/>
        <end position="288"/>
    </location>
</feature>
<sequence>MMKQFLGKTFVAAAAALVLGGAQASTVTISNGTLTARINDAGTFAEYFSDYSGSPAGSPGLSYGGVEYMNWGTPSSWYWLQSGAGDSIANLGSNPLGATTYPAGAKAETTLAFGGLTFMQTATISAANILSVMVSVTNTSGRDMSDVRWGVGFDPDQGIPLGGGYETTNTILGQGAGAAVSAAYGGHSVTLRNTTGASAYSIAAFINAGDCCSPVDPTTALGAGQLAGFSSFSDSSISLAYNLGTLAHGQTATLGYEYVFAVPEPETYGMLLAGLGLIGAIARRRLRA</sequence>
<dbReference type="EMBL" id="AP021857">
    <property type="protein sequence ID" value="BBO21748.1"/>
    <property type="molecule type" value="Genomic_DNA"/>
</dbReference>
<proteinExistence type="predicted"/>
<evidence type="ECO:0000259" key="2">
    <source>
        <dbReference type="Pfam" id="PF07589"/>
    </source>
</evidence>
<evidence type="ECO:0000313" key="4">
    <source>
        <dbReference type="Proteomes" id="UP000662914"/>
    </source>
</evidence>
<name>A0A809R4W7_9PROT</name>
<evidence type="ECO:0000313" key="3">
    <source>
        <dbReference type="EMBL" id="BBO21748.1"/>
    </source>
</evidence>
<reference evidence="3" key="1">
    <citation type="journal article" name="DNA Res.">
        <title>The physiological potential of anammox bacteria as revealed by their core genome structure.</title>
        <authorList>
            <person name="Okubo T."/>
            <person name="Toyoda A."/>
            <person name="Fukuhara K."/>
            <person name="Uchiyama I."/>
            <person name="Harigaya Y."/>
            <person name="Kuroiwa M."/>
            <person name="Suzuki T."/>
            <person name="Murakami Y."/>
            <person name="Suwa Y."/>
            <person name="Takami H."/>
        </authorList>
    </citation>
    <scope>NUCLEOTIDE SEQUENCE</scope>
    <source>
        <strain evidence="3">317325-3</strain>
    </source>
</reference>
<dbReference type="KEGG" id="ddz:DSYM_24470"/>
<dbReference type="AlphaFoldDB" id="A0A809R4W7"/>
<feature type="signal peptide" evidence="1">
    <location>
        <begin position="1"/>
        <end position="24"/>
    </location>
</feature>
<protein>
    <recommendedName>
        <fullName evidence="2">Ice-binding protein C-terminal domain-containing protein</fullName>
    </recommendedName>
</protein>
<organism evidence="3 4">
    <name type="scientific">Candidatus Desulfobacillus denitrificans</name>
    <dbReference type="NCBI Taxonomy" id="2608985"/>
    <lineage>
        <taxon>Bacteria</taxon>
        <taxon>Pseudomonadati</taxon>
        <taxon>Pseudomonadota</taxon>
        <taxon>Betaproteobacteria</taxon>
        <taxon>Candidatus Desulfobacillus</taxon>
    </lineage>
</organism>